<dbReference type="EMBL" id="CP025491">
    <property type="protein sequence ID" value="AUH70886.1"/>
    <property type="molecule type" value="Genomic_DNA"/>
</dbReference>
<proteinExistence type="predicted"/>
<dbReference type="Proteomes" id="UP000234343">
    <property type="component" value="Chromosome"/>
</dbReference>
<sequence length="96" mass="10968">MYCQQRISQSLDVHLQQYLSPVDVPQRLNCLINPNSMGRTRQGDSQHVYAIHRLNKHAKIRLVVACSPLALTTAHHGASAYPWQTHFILDIRIVLL</sequence>
<name>A0A2H5FH59_9GAMM</name>
<evidence type="ECO:0000313" key="1">
    <source>
        <dbReference type="EMBL" id="AUH70886.1"/>
    </source>
</evidence>
<dbReference type="AlphaFoldDB" id="A0A2H5FH59"/>
<accession>A0A2H5FH59</accession>
<reference evidence="1 2" key="1">
    <citation type="submission" date="2017-12" db="EMBL/GenBank/DDBJ databases">
        <title>Legionella sainthelensi LA01-117, whole genome sequence of a clinical isolate from New Zealand.</title>
        <authorList>
            <person name="Cree S.L."/>
            <person name="Slow S."/>
            <person name="Kennedy M.A."/>
            <person name="Murdoch D.R."/>
            <person name="Biggs P.J."/>
            <person name="Anderson T."/>
        </authorList>
    </citation>
    <scope>NUCLEOTIDE SEQUENCE [LARGE SCALE GENOMIC DNA]</scope>
    <source>
        <strain evidence="1 2">LA01-117</strain>
    </source>
</reference>
<protein>
    <submittedName>
        <fullName evidence="1">Uncharacterized protein</fullName>
    </submittedName>
</protein>
<evidence type="ECO:0000313" key="2">
    <source>
        <dbReference type="Proteomes" id="UP000234343"/>
    </source>
</evidence>
<gene>
    <name evidence="1" type="ORF">CAB17_01580</name>
</gene>
<keyword evidence="2" id="KW-1185">Reference proteome</keyword>
<dbReference type="KEGG" id="lsh:CAB17_01580"/>
<organism evidence="1 2">
    <name type="scientific">Legionella sainthelensi</name>
    <dbReference type="NCBI Taxonomy" id="28087"/>
    <lineage>
        <taxon>Bacteria</taxon>
        <taxon>Pseudomonadati</taxon>
        <taxon>Pseudomonadota</taxon>
        <taxon>Gammaproteobacteria</taxon>
        <taxon>Legionellales</taxon>
        <taxon>Legionellaceae</taxon>
        <taxon>Legionella</taxon>
    </lineage>
</organism>